<evidence type="ECO:0000256" key="2">
    <source>
        <dbReference type="SAM" id="Phobius"/>
    </source>
</evidence>
<dbReference type="InterPro" id="IPR008972">
    <property type="entry name" value="Cupredoxin"/>
</dbReference>
<dbReference type="SUPFAM" id="SSF49503">
    <property type="entry name" value="Cupredoxins"/>
    <property type="match status" value="1"/>
</dbReference>
<dbReference type="InterPro" id="IPR044907">
    <property type="entry name" value="PSAN_sf"/>
</dbReference>
<accession>A0A381RTS6</accession>
<dbReference type="PANTHER" id="PTHR36507">
    <property type="entry name" value="BLL1555 PROTEIN"/>
    <property type="match status" value="1"/>
</dbReference>
<dbReference type="EMBL" id="UINC01002244">
    <property type="protein sequence ID" value="SUZ94541.1"/>
    <property type="molecule type" value="Genomic_DNA"/>
</dbReference>
<evidence type="ECO:0000256" key="1">
    <source>
        <dbReference type="SAM" id="MobiDB-lite"/>
    </source>
</evidence>
<dbReference type="PROSITE" id="PS51257">
    <property type="entry name" value="PROKAR_LIPOPROTEIN"/>
    <property type="match status" value="1"/>
</dbReference>
<name>A0A381RTS6_9ZZZZ</name>
<dbReference type="PANTHER" id="PTHR36507:SF1">
    <property type="entry name" value="BLL1555 PROTEIN"/>
    <property type="match status" value="1"/>
</dbReference>
<gene>
    <name evidence="3" type="ORF">METZ01_LOCUS47395</name>
</gene>
<dbReference type="Gene3D" id="2.60.40.420">
    <property type="entry name" value="Cupredoxins - blue copper proteins"/>
    <property type="match status" value="1"/>
</dbReference>
<dbReference type="Gene3D" id="4.10.1190.10">
    <property type="entry name" value="Chlorophyll A-B binding protein"/>
    <property type="match status" value="1"/>
</dbReference>
<organism evidence="3">
    <name type="scientific">marine metagenome</name>
    <dbReference type="NCBI Taxonomy" id="408172"/>
    <lineage>
        <taxon>unclassified sequences</taxon>
        <taxon>metagenomes</taxon>
        <taxon>ecological metagenomes</taxon>
    </lineage>
</organism>
<sequence length="802" mass="89157">MRQSLFLAVMLCLTPMLTGCLDSLTGDEELRAGCTYTEAENWDPLAQIDDGSCDLGLEGCTYEGAENYNPLFVVDNGSCVFADPVVGCMDSMASNYNPYAEYDDDSCVYLLGCTYDDADNYDSSAQIDDGTCEFADPVTGCTDDLATNYNQYAEYDDDSCEYIVYGCMDSGADNYDADVDVDDGSCEYSGCTYDGADNYDSSANVDDGSCEFPDPVLGCTDDTAANYNPYATIEDDSCYYVYTGLTSEEFNDFANLFTAQKDFTLWSDDFDRFGSEIKINPIPIMEEEDEGGEGDDEPEDEEEMPEEMYVVIGMQKDDENQLFTATFGMEMDGNIMGEDAPGGEDSEGKMLFRVTSVRQGPNCTSGDCTLTNEVTEMSMYANAEGPGTQMEMSMYMLATTYSRDMVPYYGDPVAELPGGGSFFLGQSEPERVEILRDGDDVMFSPAEIEIEVNTTVIWYNDDDAAHTVTAEDETFDSGDINPYDEWEYTFGEVGEYAYYSDKTEDKEPLGNLTGKVIVTEIEPIDLEWDTEAGWGWDSDGDGEDDWIEYFAHAWDDEENMSIDATIIQDIDTETLYPRFLDFYNETGVPIMAFEFWYGDEINLKLNDDEGLNKSATLFNWDADSYDDEENSQNVYEGTISEEGNGNYMQEVPNDEIEIRVLEAYEGSDDEGPSIDPFGGGDDEEDSRENARVVASMVLSDGENDMIDTETGCHWYILWTDNDEDGLVSVNDTYEIRSDKIDGAGETCNREDESGNATYVIEFFDLWADAYVDGPNPALVPGFTGLFAAFAIAGLAGLRRRRL</sequence>
<keyword evidence="2" id="KW-1133">Transmembrane helix</keyword>
<evidence type="ECO:0000313" key="3">
    <source>
        <dbReference type="EMBL" id="SUZ94541.1"/>
    </source>
</evidence>
<dbReference type="InterPro" id="IPR052721">
    <property type="entry name" value="ET_Amicyanin"/>
</dbReference>
<keyword evidence="2" id="KW-0472">Membrane</keyword>
<reference evidence="3" key="1">
    <citation type="submission" date="2018-05" db="EMBL/GenBank/DDBJ databases">
        <authorList>
            <person name="Lanie J.A."/>
            <person name="Ng W.-L."/>
            <person name="Kazmierczak K.M."/>
            <person name="Andrzejewski T.M."/>
            <person name="Davidsen T.M."/>
            <person name="Wayne K.J."/>
            <person name="Tettelin H."/>
            <person name="Glass J.I."/>
            <person name="Rusch D."/>
            <person name="Podicherti R."/>
            <person name="Tsui H.-C.T."/>
            <person name="Winkler M.E."/>
        </authorList>
    </citation>
    <scope>NUCLEOTIDE SEQUENCE</scope>
</reference>
<dbReference type="AlphaFoldDB" id="A0A381RTS6"/>
<feature type="transmembrane region" description="Helical" evidence="2">
    <location>
        <begin position="777"/>
        <end position="797"/>
    </location>
</feature>
<keyword evidence="2" id="KW-0812">Transmembrane</keyword>
<proteinExistence type="predicted"/>
<protein>
    <submittedName>
        <fullName evidence="3">Uncharacterized protein</fullName>
    </submittedName>
</protein>
<feature type="region of interest" description="Disordered" evidence="1">
    <location>
        <begin position="666"/>
        <end position="686"/>
    </location>
</feature>